<feature type="non-terminal residue" evidence="3">
    <location>
        <position position="1"/>
    </location>
</feature>
<dbReference type="Gene3D" id="2.40.40.10">
    <property type="entry name" value="RlpA-like domain"/>
    <property type="match status" value="1"/>
</dbReference>
<dbReference type="SUPFAM" id="SSF50685">
    <property type="entry name" value="Barwin-like endoglucanases"/>
    <property type="match status" value="1"/>
</dbReference>
<dbReference type="InterPro" id="IPR036908">
    <property type="entry name" value="RlpA-like_sf"/>
</dbReference>
<keyword evidence="4" id="KW-1185">Reference proteome</keyword>
<dbReference type="PANTHER" id="PTHR31836">
    <property type="match status" value="1"/>
</dbReference>
<comment type="caution">
    <text evidence="3">The sequence shown here is derived from an EMBL/GenBank/DDBJ whole genome shotgun (WGS) entry which is preliminary data.</text>
</comment>
<organism evidence="3 4">
    <name type="scientific">Favolaschia claudopus</name>
    <dbReference type="NCBI Taxonomy" id="2862362"/>
    <lineage>
        <taxon>Eukaryota</taxon>
        <taxon>Fungi</taxon>
        <taxon>Dikarya</taxon>
        <taxon>Basidiomycota</taxon>
        <taxon>Agaricomycotina</taxon>
        <taxon>Agaricomycetes</taxon>
        <taxon>Agaricomycetidae</taxon>
        <taxon>Agaricales</taxon>
        <taxon>Marasmiineae</taxon>
        <taxon>Mycenaceae</taxon>
        <taxon>Favolaschia</taxon>
    </lineage>
</organism>
<evidence type="ECO:0000313" key="4">
    <source>
        <dbReference type="Proteomes" id="UP001362999"/>
    </source>
</evidence>
<dbReference type="Pfam" id="PF03330">
    <property type="entry name" value="DPBB_1"/>
    <property type="match status" value="1"/>
</dbReference>
<name>A0AAW0A460_9AGAR</name>
<gene>
    <name evidence="3" type="ORF">R3P38DRAFT_2560261</name>
</gene>
<evidence type="ECO:0000256" key="1">
    <source>
        <dbReference type="ARBA" id="ARBA00022729"/>
    </source>
</evidence>
<dbReference type="EMBL" id="JAWWNJ010000086">
    <property type="protein sequence ID" value="KAK7000855.1"/>
    <property type="molecule type" value="Genomic_DNA"/>
</dbReference>
<dbReference type="CDD" id="cd22191">
    <property type="entry name" value="DPBB_RlpA_EXP_N-like"/>
    <property type="match status" value="1"/>
</dbReference>
<dbReference type="Proteomes" id="UP001362999">
    <property type="component" value="Unassembled WGS sequence"/>
</dbReference>
<feature type="domain" description="RlpA-like protein double-psi beta-barrel" evidence="2">
    <location>
        <begin position="113"/>
        <end position="176"/>
    </location>
</feature>
<dbReference type="PANTHER" id="PTHR31836:SF28">
    <property type="entry name" value="SRCR DOMAIN-CONTAINING PROTEIN-RELATED"/>
    <property type="match status" value="1"/>
</dbReference>
<protein>
    <recommendedName>
        <fullName evidence="2">RlpA-like protein double-psi beta-barrel domain-containing protein</fullName>
    </recommendedName>
</protein>
<dbReference type="AlphaFoldDB" id="A0AAW0A460"/>
<evidence type="ECO:0000313" key="3">
    <source>
        <dbReference type="EMBL" id="KAK7000855.1"/>
    </source>
</evidence>
<dbReference type="InterPro" id="IPR009009">
    <property type="entry name" value="RlpA-like_DPBB"/>
</dbReference>
<dbReference type="InterPro" id="IPR051477">
    <property type="entry name" value="Expansin_CellWall"/>
</dbReference>
<proteinExistence type="predicted"/>
<sequence>RPRSTVASAEDPYLEELSKAIENSENHFFTEVHNGEMTYYDQGIGACGDVHDNYSFTAAISQDIWPGASSGQNRNPVCGPFVPGRQALNEAGQMVSVLKSSILGYAMIGGDGRINCVGNRDAQCHIPLTATVTHGSKSIQVRIVDRCEVCKVGDIDLTPAAFSALADMALGRTDVKWQFNAWRSKPPSWNTFSFSLPAN</sequence>
<keyword evidence="1" id="KW-0732">Signal</keyword>
<reference evidence="3 4" key="1">
    <citation type="journal article" date="2024" name="J Genomics">
        <title>Draft genome sequencing and assembly of Favolaschia claudopus CIRM-BRFM 2984 isolated from oak limbs.</title>
        <authorList>
            <person name="Navarro D."/>
            <person name="Drula E."/>
            <person name="Chaduli D."/>
            <person name="Cazenave R."/>
            <person name="Ahrendt S."/>
            <person name="Wang J."/>
            <person name="Lipzen A."/>
            <person name="Daum C."/>
            <person name="Barry K."/>
            <person name="Grigoriev I.V."/>
            <person name="Favel A."/>
            <person name="Rosso M.N."/>
            <person name="Martin F."/>
        </authorList>
    </citation>
    <scope>NUCLEOTIDE SEQUENCE [LARGE SCALE GENOMIC DNA]</scope>
    <source>
        <strain evidence="3 4">CIRM-BRFM 2984</strain>
    </source>
</reference>
<evidence type="ECO:0000259" key="2">
    <source>
        <dbReference type="Pfam" id="PF03330"/>
    </source>
</evidence>
<accession>A0AAW0A460</accession>